<feature type="domain" description="BTB" evidence="3">
    <location>
        <begin position="2"/>
        <end position="54"/>
    </location>
</feature>
<reference evidence="5" key="1">
    <citation type="submission" date="2016-11" db="EMBL/GenBank/DDBJ databases">
        <title>The genome of Nicotiana attenuata.</title>
        <authorList>
            <person name="Xu S."/>
            <person name="Brockmoeller T."/>
            <person name="Gaquerel E."/>
            <person name="Navarro A."/>
            <person name="Kuhl H."/>
            <person name="Gase K."/>
            <person name="Ling Z."/>
            <person name="Zhou W."/>
            <person name="Kreitzer C."/>
            <person name="Stanke M."/>
            <person name="Tang H."/>
            <person name="Lyons E."/>
            <person name="Pandey P."/>
            <person name="Pandey S.P."/>
            <person name="Timmermann B."/>
            <person name="Baldwin I.T."/>
        </authorList>
    </citation>
    <scope>NUCLEOTIDE SEQUENCE [LARGE SCALE GENOMIC DNA]</scope>
    <source>
        <strain evidence="5">UT</strain>
    </source>
</reference>
<evidence type="ECO:0000313" key="6">
    <source>
        <dbReference type="Proteomes" id="UP000187609"/>
    </source>
</evidence>
<organism evidence="5 6">
    <name type="scientific">Nicotiana attenuata</name>
    <name type="common">Coyote tobacco</name>
    <dbReference type="NCBI Taxonomy" id="49451"/>
    <lineage>
        <taxon>Eukaryota</taxon>
        <taxon>Viridiplantae</taxon>
        <taxon>Streptophyta</taxon>
        <taxon>Embryophyta</taxon>
        <taxon>Tracheophyta</taxon>
        <taxon>Spermatophyta</taxon>
        <taxon>Magnoliopsida</taxon>
        <taxon>eudicotyledons</taxon>
        <taxon>Gunneridae</taxon>
        <taxon>Pentapetalae</taxon>
        <taxon>asterids</taxon>
        <taxon>lamiids</taxon>
        <taxon>Solanales</taxon>
        <taxon>Solanaceae</taxon>
        <taxon>Nicotianoideae</taxon>
        <taxon>Nicotianeae</taxon>
        <taxon>Nicotiana</taxon>
    </lineage>
</organism>
<dbReference type="EMBL" id="MJEQ01015166">
    <property type="protein sequence ID" value="OIT18884.1"/>
    <property type="molecule type" value="Genomic_DNA"/>
</dbReference>
<dbReference type="PANTHER" id="PTHR26379:SF293">
    <property type="entry name" value="BTB_POZ AND MATH DOMAIN-CONTAINING PROTEIN 3"/>
    <property type="match status" value="1"/>
</dbReference>
<evidence type="ECO:0000256" key="1">
    <source>
        <dbReference type="ARBA" id="ARBA00004906"/>
    </source>
</evidence>
<dbReference type="OMA" id="THNATAI"/>
<dbReference type="GeneID" id="109222148"/>
<dbReference type="STRING" id="49451.A0A1J6JQQ9"/>
<dbReference type="Gene3D" id="1.25.40.420">
    <property type="match status" value="1"/>
</dbReference>
<dbReference type="KEGG" id="nau:109222148"/>
<proteinExistence type="inferred from homology"/>
<gene>
    <name evidence="5" type="primary">BPM3_1</name>
    <name evidence="5" type="ORF">A4A49_59581</name>
</gene>
<dbReference type="SMR" id="A0A1J6JQQ9"/>
<name>A0A1J6JQQ9_NICAT</name>
<dbReference type="InterPro" id="IPR011333">
    <property type="entry name" value="SKP1/BTB/POZ_sf"/>
</dbReference>
<dbReference type="InterPro" id="IPR034090">
    <property type="entry name" value="BPM_C"/>
</dbReference>
<dbReference type="InterPro" id="IPR045005">
    <property type="entry name" value="BPM1-6"/>
</dbReference>
<dbReference type="OrthoDB" id="6359816at2759"/>
<sequence>MLHFIYSDELPDLLEIAGSTSTRTSTIMMQHILAAADRFGLDRLKQLCEAKLCEEVNVDTVATTLSLSEQHQCLQLKAICLKFAATNLGVVMQSEGFKHLEESCPSLLSELLETVASVDEKATVMSSKKRTSSSIFGLDLADGAAAESVNPNARRVRRRM</sequence>
<dbReference type="AlphaFoldDB" id="A0A1J6JQQ9"/>
<keyword evidence="6" id="KW-1185">Reference proteome</keyword>
<feature type="domain" description="BPM/SPOP BACK" evidence="4">
    <location>
        <begin position="60"/>
        <end position="112"/>
    </location>
</feature>
<dbReference type="GO" id="GO:0016567">
    <property type="term" value="P:protein ubiquitination"/>
    <property type="evidence" value="ECO:0007669"/>
    <property type="project" value="InterPro"/>
</dbReference>
<dbReference type="CDD" id="cd14736">
    <property type="entry name" value="BACK_AtBPM-like"/>
    <property type="match status" value="1"/>
</dbReference>
<evidence type="ECO:0000313" key="5">
    <source>
        <dbReference type="EMBL" id="OIT18884.1"/>
    </source>
</evidence>
<protein>
    <submittedName>
        <fullName evidence="5">Btbpoz and math domain-containing protein 3</fullName>
    </submittedName>
</protein>
<comment type="caution">
    <text evidence="5">The sequence shown here is derived from an EMBL/GenBank/DDBJ whole genome shotgun (WGS) entry which is preliminary data.</text>
</comment>
<dbReference type="Pfam" id="PF00651">
    <property type="entry name" value="BTB"/>
    <property type="match status" value="1"/>
</dbReference>
<evidence type="ECO:0000259" key="3">
    <source>
        <dbReference type="Pfam" id="PF00651"/>
    </source>
</evidence>
<evidence type="ECO:0000256" key="2">
    <source>
        <dbReference type="ARBA" id="ARBA00010846"/>
    </source>
</evidence>
<dbReference type="InterPro" id="IPR056423">
    <property type="entry name" value="BACK_BPM_SPOP"/>
</dbReference>
<dbReference type="Proteomes" id="UP000187609">
    <property type="component" value="Unassembled WGS sequence"/>
</dbReference>
<comment type="pathway">
    <text evidence="1">Protein modification; protein ubiquitination.</text>
</comment>
<dbReference type="Pfam" id="PF24570">
    <property type="entry name" value="BACK_BPM_SPOP"/>
    <property type="match status" value="1"/>
</dbReference>
<evidence type="ECO:0000259" key="4">
    <source>
        <dbReference type="Pfam" id="PF24570"/>
    </source>
</evidence>
<dbReference type="InterPro" id="IPR000210">
    <property type="entry name" value="BTB/POZ_dom"/>
</dbReference>
<dbReference type="PANTHER" id="PTHR26379">
    <property type="entry name" value="BTB/POZ AND MATH DOMAIN-CONTAINING PROTEIN 1"/>
    <property type="match status" value="1"/>
</dbReference>
<dbReference type="Gene3D" id="3.30.710.10">
    <property type="entry name" value="Potassium Channel Kv1.1, Chain A"/>
    <property type="match status" value="1"/>
</dbReference>
<dbReference type="Gramene" id="OIT18884">
    <property type="protein sequence ID" value="OIT18884"/>
    <property type="gene ID" value="A4A49_59581"/>
</dbReference>
<dbReference type="SUPFAM" id="SSF54695">
    <property type="entry name" value="POZ domain"/>
    <property type="match status" value="1"/>
</dbReference>
<accession>A0A1J6JQQ9</accession>
<comment type="similarity">
    <text evidence="2">Belongs to the Tdpoz family.</text>
</comment>